<keyword evidence="8" id="KW-1185">Reference proteome</keyword>
<keyword evidence="5" id="KW-0460">Magnesium</keyword>
<dbReference type="EMBL" id="JBDPGJ010000005">
    <property type="protein sequence ID" value="MEX0408440.1"/>
    <property type="molecule type" value="Genomic_DNA"/>
</dbReference>
<protein>
    <submittedName>
        <fullName evidence="7">PIN domain nuclease</fullName>
    </submittedName>
</protein>
<dbReference type="PANTHER" id="PTHR42740:SF1">
    <property type="entry name" value="RIBONUCLEASE VAPC3"/>
    <property type="match status" value="1"/>
</dbReference>
<keyword evidence="3" id="KW-0479">Metal-binding</keyword>
<evidence type="ECO:0000313" key="8">
    <source>
        <dbReference type="Proteomes" id="UP001556692"/>
    </source>
</evidence>
<keyword evidence="2" id="KW-0540">Nuclease</keyword>
<keyword evidence="1" id="KW-1277">Toxin-antitoxin system</keyword>
<comment type="caution">
    <text evidence="7">The sequence shown here is derived from an EMBL/GenBank/DDBJ whole genome shotgun (WGS) entry which is preliminary data.</text>
</comment>
<evidence type="ECO:0000256" key="3">
    <source>
        <dbReference type="ARBA" id="ARBA00022723"/>
    </source>
</evidence>
<keyword evidence="4" id="KW-0378">Hydrolase</keyword>
<evidence type="ECO:0000313" key="7">
    <source>
        <dbReference type="EMBL" id="MEX0408440.1"/>
    </source>
</evidence>
<dbReference type="PANTHER" id="PTHR42740">
    <property type="entry name" value="RIBONUCLEASE VAPC3"/>
    <property type="match status" value="1"/>
</dbReference>
<accession>A0ABV3SSC6</accession>
<dbReference type="RefSeq" id="WP_367956304.1">
    <property type="nucleotide sequence ID" value="NZ_JBDPGJ010000005.1"/>
</dbReference>
<sequence length="130" mass="14777">MILVDTSVWIEYLTKPYSEASQRLDDLFGQHEIVLGDLVMTEVLQGTREGRELRMVEAAIATFRIVTLCGAALAPKAASNYRYLRRRGVTVRGTIDVIIATWCIENRAELLHNDRDFDPIERELGLSVLR</sequence>
<feature type="domain" description="PIN" evidence="6">
    <location>
        <begin position="2"/>
        <end position="119"/>
    </location>
</feature>
<name>A0ABV3SSC6_9HYPH</name>
<evidence type="ECO:0000256" key="5">
    <source>
        <dbReference type="ARBA" id="ARBA00022842"/>
    </source>
</evidence>
<reference evidence="7 8" key="1">
    <citation type="submission" date="2024-05" db="EMBL/GenBank/DDBJ databases">
        <authorList>
            <person name="Jiang F."/>
        </authorList>
    </citation>
    <scope>NUCLEOTIDE SEQUENCE [LARGE SCALE GENOMIC DNA]</scope>
    <source>
        <strain evidence="7 8">LZ166</strain>
    </source>
</reference>
<evidence type="ECO:0000256" key="1">
    <source>
        <dbReference type="ARBA" id="ARBA00022649"/>
    </source>
</evidence>
<evidence type="ECO:0000256" key="4">
    <source>
        <dbReference type="ARBA" id="ARBA00022801"/>
    </source>
</evidence>
<gene>
    <name evidence="7" type="ORF">ABGN05_22520</name>
</gene>
<evidence type="ECO:0000256" key="2">
    <source>
        <dbReference type="ARBA" id="ARBA00022722"/>
    </source>
</evidence>
<dbReference type="Gene3D" id="3.40.50.1010">
    <property type="entry name" value="5'-nuclease"/>
    <property type="match status" value="1"/>
</dbReference>
<evidence type="ECO:0000259" key="6">
    <source>
        <dbReference type="Pfam" id="PF01850"/>
    </source>
</evidence>
<dbReference type="Pfam" id="PF01850">
    <property type="entry name" value="PIN"/>
    <property type="match status" value="1"/>
</dbReference>
<dbReference type="InterPro" id="IPR002716">
    <property type="entry name" value="PIN_dom"/>
</dbReference>
<dbReference type="Proteomes" id="UP001556692">
    <property type="component" value="Unassembled WGS sequence"/>
</dbReference>
<dbReference type="InterPro" id="IPR029060">
    <property type="entry name" value="PIN-like_dom_sf"/>
</dbReference>
<dbReference type="CDD" id="cd18760">
    <property type="entry name" value="PIN_MtVapC3-like"/>
    <property type="match status" value="1"/>
</dbReference>
<dbReference type="SUPFAM" id="SSF88723">
    <property type="entry name" value="PIN domain-like"/>
    <property type="match status" value="1"/>
</dbReference>
<organism evidence="7 8">
    <name type="scientific">Aquibium pacificus</name>
    <dbReference type="NCBI Taxonomy" id="3153579"/>
    <lineage>
        <taxon>Bacteria</taxon>
        <taxon>Pseudomonadati</taxon>
        <taxon>Pseudomonadota</taxon>
        <taxon>Alphaproteobacteria</taxon>
        <taxon>Hyphomicrobiales</taxon>
        <taxon>Phyllobacteriaceae</taxon>
        <taxon>Aquibium</taxon>
    </lineage>
</organism>
<proteinExistence type="predicted"/>
<dbReference type="InterPro" id="IPR051749">
    <property type="entry name" value="PINc/VapC_TA_RNase"/>
</dbReference>